<dbReference type="GO" id="GO:0051015">
    <property type="term" value="F:actin filament binding"/>
    <property type="evidence" value="ECO:0007669"/>
    <property type="project" value="TreeGrafter"/>
</dbReference>
<feature type="compositionally biased region" description="Low complexity" evidence="3">
    <location>
        <begin position="457"/>
        <end position="469"/>
    </location>
</feature>
<sequence>MASLNLSTNGPSITKSYQAVVNAAPATTGAAASPTYAQWAVFSVTTPLVNAFQPDAGNKESVLKVQSSDEGELVDLIEDFSEGKIQFAFVKVKDPNTGLPKNVLIAWCGEGVPERTKGYFNSHLAAVGRFLQGYHVQITARSDGDLTPEGILQKVSDASGAKYSATNTPASSEPVKPPVATKPVFTATRSGGVVPPPGARTLAPISKAPVDDDGWGADAPPVTRTELEKVPSAYKPTKVDINQLTSQKQPEPQFKQTPVEERSDVVKGGYQPIGKVDISAIRRQARESGQAGDDRPEPVKGAYQPVGKVDIAAIRAKAQPTPERSAPEPQPESEERKTLAERSAAFQQPAERLTSLPKPKVANRFGGASNFTGTKAPLPTEFGVKPPTAAPVTSTSRTFADEGGKTPAQLWAERKARERGAVPAPSAPPSEPVNRQVSGDGGWKSSYTGKSWAPVQTTHTGHSASSATARYDGEAASESTRDISGAADVPPPPPLDHTNKPNAGQKIPLPGFPAAPVPTEEEAPEKETKQDLPPPPPQPRSPTPPTPAHREASPIRVAIPVSRAAPETLVQDAHEEVHSPPQALPIRSLEQVVPDETELEEEQAHDTGRAVAETSAQVAATSQSIRAIVQYDYEKAEDNEIELKEGEYVIDIEMVDEDWWLGVNVHGHRGLFPSNYVEVVEQASDVAQQEEAIAHEDHHAQEPEATEPEPEASHHATAGHAETSGHTATALYDYEAAEDNELSFPDGAKIVNIEFPDEDWWSGEYDGKVGLFPANYVELDQ</sequence>
<feature type="domain" description="SH3" evidence="4">
    <location>
        <begin position="723"/>
        <end position="781"/>
    </location>
</feature>
<dbReference type="PROSITE" id="PS51263">
    <property type="entry name" value="ADF_H"/>
    <property type="match status" value="1"/>
</dbReference>
<feature type="compositionally biased region" description="Pro residues" evidence="3">
    <location>
        <begin position="532"/>
        <end position="547"/>
    </location>
</feature>
<dbReference type="InterPro" id="IPR035718">
    <property type="entry name" value="Abp1_fungi_SH3_C2"/>
</dbReference>
<dbReference type="FunCoup" id="B8MG88">
    <property type="interactions" value="581"/>
</dbReference>
<dbReference type="RefSeq" id="XP_002483189.1">
    <property type="nucleotide sequence ID" value="XM_002483144.1"/>
</dbReference>
<reference evidence="7" key="1">
    <citation type="journal article" date="2015" name="Genome Announc.">
        <title>Genome sequence of the AIDS-associated pathogen Penicillium marneffei (ATCC18224) and its near taxonomic relative Talaromyces stipitatus (ATCC10500).</title>
        <authorList>
            <person name="Nierman W.C."/>
            <person name="Fedorova-Abrams N.D."/>
            <person name="Andrianopoulos A."/>
        </authorList>
    </citation>
    <scope>NUCLEOTIDE SEQUENCE [LARGE SCALE GENOMIC DNA]</scope>
    <source>
        <strain evidence="7">ATCC 10500 / CBS 375.48 / QM 6759 / NRRL 1006</strain>
    </source>
</reference>
<evidence type="ECO:0000259" key="4">
    <source>
        <dbReference type="PROSITE" id="PS50002"/>
    </source>
</evidence>
<feature type="region of interest" description="Disordered" evidence="3">
    <location>
        <begin position="240"/>
        <end position="268"/>
    </location>
</feature>
<dbReference type="OrthoDB" id="5971719at2759"/>
<dbReference type="Pfam" id="PF00018">
    <property type="entry name" value="SH3_1"/>
    <property type="match status" value="2"/>
</dbReference>
<dbReference type="PANTHER" id="PTHR10829:SF25">
    <property type="entry name" value="DREBRIN-LIKE PROTEIN"/>
    <property type="match status" value="1"/>
</dbReference>
<dbReference type="GO" id="GO:0005884">
    <property type="term" value="C:actin filament"/>
    <property type="evidence" value="ECO:0007669"/>
    <property type="project" value="TreeGrafter"/>
</dbReference>
<dbReference type="GO" id="GO:0030864">
    <property type="term" value="C:cortical actin cytoskeleton"/>
    <property type="evidence" value="ECO:0007669"/>
    <property type="project" value="TreeGrafter"/>
</dbReference>
<dbReference type="PhylomeDB" id="B8MG88"/>
<protein>
    <submittedName>
        <fullName evidence="6">Actin binding protein, putative</fullName>
    </submittedName>
</protein>
<evidence type="ECO:0000256" key="1">
    <source>
        <dbReference type="ARBA" id="ARBA00022443"/>
    </source>
</evidence>
<gene>
    <name evidence="6" type="ORF">TSTA_010710</name>
</gene>
<dbReference type="GO" id="GO:0030427">
    <property type="term" value="C:site of polarized growth"/>
    <property type="evidence" value="ECO:0007669"/>
    <property type="project" value="TreeGrafter"/>
</dbReference>
<accession>B8MG88</accession>
<dbReference type="OMA" id="FKEPRGA"/>
<dbReference type="InterPro" id="IPR001452">
    <property type="entry name" value="SH3_domain"/>
</dbReference>
<dbReference type="CDD" id="cd11962">
    <property type="entry name" value="SH3_Abp1_fungi_C1"/>
    <property type="match status" value="1"/>
</dbReference>
<organism evidence="6 7">
    <name type="scientific">Talaromyces stipitatus (strain ATCC 10500 / CBS 375.48 / QM 6759 / NRRL 1006)</name>
    <name type="common">Penicillium stipitatum</name>
    <dbReference type="NCBI Taxonomy" id="441959"/>
    <lineage>
        <taxon>Eukaryota</taxon>
        <taxon>Fungi</taxon>
        <taxon>Dikarya</taxon>
        <taxon>Ascomycota</taxon>
        <taxon>Pezizomycotina</taxon>
        <taxon>Eurotiomycetes</taxon>
        <taxon>Eurotiomycetidae</taxon>
        <taxon>Eurotiales</taxon>
        <taxon>Trichocomaceae</taxon>
        <taxon>Talaromyces</taxon>
        <taxon>Talaromyces sect. Talaromyces</taxon>
    </lineage>
</organism>
<dbReference type="Gene3D" id="3.40.20.10">
    <property type="entry name" value="Severin"/>
    <property type="match status" value="1"/>
</dbReference>
<dbReference type="Gene3D" id="2.30.30.40">
    <property type="entry name" value="SH3 Domains"/>
    <property type="match status" value="2"/>
</dbReference>
<dbReference type="SMART" id="SM00326">
    <property type="entry name" value="SH3"/>
    <property type="match status" value="2"/>
</dbReference>
<dbReference type="VEuPathDB" id="FungiDB:TSTA_010710"/>
<dbReference type="Pfam" id="PF00241">
    <property type="entry name" value="Cofilin_ADF"/>
    <property type="match status" value="1"/>
</dbReference>
<dbReference type="eggNOG" id="KOG3655">
    <property type="taxonomic scope" value="Eukaryota"/>
</dbReference>
<dbReference type="InterPro" id="IPR002108">
    <property type="entry name" value="ADF-H"/>
</dbReference>
<dbReference type="SUPFAM" id="SSF50044">
    <property type="entry name" value="SH3-domain"/>
    <property type="match status" value="2"/>
</dbReference>
<feature type="compositionally biased region" description="Polar residues" evidence="3">
    <location>
        <begin position="240"/>
        <end position="256"/>
    </location>
</feature>
<dbReference type="InterPro" id="IPR036028">
    <property type="entry name" value="SH3-like_dom_sf"/>
</dbReference>
<proteinExistence type="predicted"/>
<dbReference type="InterPro" id="IPR029006">
    <property type="entry name" value="ADF-H/Gelsolin-like_dom_sf"/>
</dbReference>
<dbReference type="HOGENOM" id="CLU_013085_2_0_1"/>
<evidence type="ECO:0000313" key="6">
    <source>
        <dbReference type="EMBL" id="EED15955.1"/>
    </source>
</evidence>
<feature type="region of interest" description="Disordered" evidence="3">
    <location>
        <begin position="285"/>
        <end position="552"/>
    </location>
</feature>
<evidence type="ECO:0000313" key="7">
    <source>
        <dbReference type="Proteomes" id="UP000001745"/>
    </source>
</evidence>
<dbReference type="GeneID" id="8109844"/>
<dbReference type="PRINTS" id="PR00452">
    <property type="entry name" value="SH3DOMAIN"/>
</dbReference>
<feature type="region of interest" description="Disordered" evidence="3">
    <location>
        <begin position="695"/>
        <end position="725"/>
    </location>
</feature>
<keyword evidence="7" id="KW-1185">Reference proteome</keyword>
<dbReference type="GO" id="GO:0030833">
    <property type="term" value="P:regulation of actin filament polymerization"/>
    <property type="evidence" value="ECO:0007669"/>
    <property type="project" value="TreeGrafter"/>
</dbReference>
<keyword evidence="1 2" id="KW-0728">SH3 domain</keyword>
<dbReference type="PANTHER" id="PTHR10829">
    <property type="entry name" value="CORTACTIN AND DREBRIN"/>
    <property type="match status" value="1"/>
</dbReference>
<dbReference type="SMART" id="SM00102">
    <property type="entry name" value="ADF"/>
    <property type="match status" value="1"/>
</dbReference>
<dbReference type="FunFam" id="3.40.20.10:FF:000045">
    <property type="entry name" value="Actin binding protein, putative"/>
    <property type="match status" value="1"/>
</dbReference>
<evidence type="ECO:0000259" key="5">
    <source>
        <dbReference type="PROSITE" id="PS51263"/>
    </source>
</evidence>
<dbReference type="Proteomes" id="UP000001745">
    <property type="component" value="Unassembled WGS sequence"/>
</dbReference>
<dbReference type="InParanoid" id="B8MG88"/>
<dbReference type="FunFam" id="2.30.30.40:FF:000242">
    <property type="entry name" value="Actin binding protein"/>
    <property type="match status" value="1"/>
</dbReference>
<dbReference type="STRING" id="441959.B8MG88"/>
<evidence type="ECO:0000256" key="2">
    <source>
        <dbReference type="PROSITE-ProRule" id="PRU00192"/>
    </source>
</evidence>
<dbReference type="InterPro" id="IPR035719">
    <property type="entry name" value="Abp1_fungi_SH3_C1"/>
</dbReference>
<dbReference type="CDD" id="cd11961">
    <property type="entry name" value="SH3_Abp1_fungi_C2"/>
    <property type="match status" value="1"/>
</dbReference>
<feature type="domain" description="ADF-H" evidence="5">
    <location>
        <begin position="5"/>
        <end position="156"/>
    </location>
</feature>
<dbReference type="SUPFAM" id="SSF55753">
    <property type="entry name" value="Actin depolymerizing proteins"/>
    <property type="match status" value="1"/>
</dbReference>
<name>B8MG88_TALSN</name>
<dbReference type="AlphaFoldDB" id="B8MG88"/>
<dbReference type="PRINTS" id="PR00499">
    <property type="entry name" value="P67PHOX"/>
</dbReference>
<dbReference type="PROSITE" id="PS50002">
    <property type="entry name" value="SH3"/>
    <property type="match status" value="2"/>
</dbReference>
<feature type="domain" description="SH3" evidence="4">
    <location>
        <begin position="622"/>
        <end position="682"/>
    </location>
</feature>
<dbReference type="CDD" id="cd11281">
    <property type="entry name" value="ADF_drebrin_like"/>
    <property type="match status" value="1"/>
</dbReference>
<dbReference type="EMBL" id="EQ962656">
    <property type="protein sequence ID" value="EED15955.1"/>
    <property type="molecule type" value="Genomic_DNA"/>
</dbReference>
<evidence type="ECO:0000256" key="3">
    <source>
        <dbReference type="SAM" id="MobiDB-lite"/>
    </source>
</evidence>